<protein>
    <submittedName>
        <fullName evidence="1">Uncharacterized protein</fullName>
    </submittedName>
</protein>
<proteinExistence type="predicted"/>
<dbReference type="Proteomes" id="UP000077262">
    <property type="component" value="Unassembled WGS sequence"/>
</dbReference>
<evidence type="ECO:0000313" key="2">
    <source>
        <dbReference type="Proteomes" id="UP000077262"/>
    </source>
</evidence>
<accession>A0A177JSA8</accession>
<organism evidence="1 2">
    <name type="scientific">Sphingobium yanoikuyae</name>
    <name type="common">Sphingomonas yanoikuyae</name>
    <dbReference type="NCBI Taxonomy" id="13690"/>
    <lineage>
        <taxon>Bacteria</taxon>
        <taxon>Pseudomonadati</taxon>
        <taxon>Pseudomonadota</taxon>
        <taxon>Alphaproteobacteria</taxon>
        <taxon>Sphingomonadales</taxon>
        <taxon>Sphingomonadaceae</taxon>
        <taxon>Sphingobium</taxon>
    </lineage>
</organism>
<evidence type="ECO:0000313" key="1">
    <source>
        <dbReference type="EMBL" id="OAH43301.1"/>
    </source>
</evidence>
<dbReference type="EMBL" id="LSTR01000035">
    <property type="protein sequence ID" value="OAH43301.1"/>
    <property type="molecule type" value="Genomic_DNA"/>
</dbReference>
<reference evidence="1 2" key="1">
    <citation type="submission" date="2016-02" db="EMBL/GenBank/DDBJ databases">
        <authorList>
            <person name="Wen L."/>
            <person name="He K."/>
            <person name="Yang H."/>
        </authorList>
    </citation>
    <scope>NUCLEOTIDE SEQUENCE [LARGE SCALE GENOMIC DNA]</scope>
    <source>
        <strain evidence="1 2">CD09_2</strain>
    </source>
</reference>
<comment type="caution">
    <text evidence="1">The sequence shown here is derived from an EMBL/GenBank/DDBJ whole genome shotgun (WGS) entry which is preliminary data.</text>
</comment>
<name>A0A177JSA8_SPHYA</name>
<sequence>MLSFLQNSLSGMTNWQIALQHVQEYIRDMLKKNLKFDQLYLGKQYFHLKLIPKKIKIHF</sequence>
<gene>
    <name evidence="1" type="ORF">AX777_10760</name>
</gene>
<dbReference type="AlphaFoldDB" id="A0A177JSA8"/>